<feature type="region of interest" description="Disordered" evidence="1">
    <location>
        <begin position="1"/>
        <end position="73"/>
    </location>
</feature>
<feature type="compositionally biased region" description="Polar residues" evidence="1">
    <location>
        <begin position="1117"/>
        <end position="1131"/>
    </location>
</feature>
<feature type="compositionally biased region" description="Polar residues" evidence="1">
    <location>
        <begin position="538"/>
        <end position="555"/>
    </location>
</feature>
<feature type="compositionally biased region" description="Basic and acidic residues" evidence="1">
    <location>
        <begin position="455"/>
        <end position="466"/>
    </location>
</feature>
<accession>A0A7E4VQM7</accession>
<dbReference type="Proteomes" id="UP000492821">
    <property type="component" value="Unassembled WGS sequence"/>
</dbReference>
<feature type="compositionally biased region" description="Low complexity" evidence="1">
    <location>
        <begin position="1322"/>
        <end position="1333"/>
    </location>
</feature>
<feature type="compositionally biased region" description="Basic and acidic residues" evidence="1">
    <location>
        <begin position="1"/>
        <end position="10"/>
    </location>
</feature>
<feature type="compositionally biased region" description="Low complexity" evidence="1">
    <location>
        <begin position="609"/>
        <end position="630"/>
    </location>
</feature>
<feature type="compositionally biased region" description="Low complexity" evidence="1">
    <location>
        <begin position="1286"/>
        <end position="1309"/>
    </location>
</feature>
<feature type="compositionally biased region" description="Acidic residues" evidence="1">
    <location>
        <begin position="346"/>
        <end position="356"/>
    </location>
</feature>
<feature type="compositionally biased region" description="Polar residues" evidence="1">
    <location>
        <begin position="1016"/>
        <end position="1025"/>
    </location>
</feature>
<feature type="compositionally biased region" description="Polar residues" evidence="1">
    <location>
        <begin position="759"/>
        <end position="803"/>
    </location>
</feature>
<feature type="compositionally biased region" description="Basic residues" evidence="1">
    <location>
        <begin position="424"/>
        <end position="433"/>
    </location>
</feature>
<reference evidence="2" key="1">
    <citation type="journal article" date="2013" name="Genetics">
        <title>The draft genome and transcriptome of Panagrellus redivivus are shaped by the harsh demands of a free-living lifestyle.</title>
        <authorList>
            <person name="Srinivasan J."/>
            <person name="Dillman A.R."/>
            <person name="Macchietto M.G."/>
            <person name="Heikkinen L."/>
            <person name="Lakso M."/>
            <person name="Fracchia K.M."/>
            <person name="Antoshechkin I."/>
            <person name="Mortazavi A."/>
            <person name="Wong G."/>
            <person name="Sternberg P.W."/>
        </authorList>
    </citation>
    <scope>NUCLEOTIDE SEQUENCE [LARGE SCALE GENOMIC DNA]</scope>
    <source>
        <strain evidence="2">MT8872</strain>
    </source>
</reference>
<feature type="compositionally biased region" description="Acidic residues" evidence="1">
    <location>
        <begin position="669"/>
        <end position="681"/>
    </location>
</feature>
<feature type="compositionally biased region" description="Low complexity" evidence="1">
    <location>
        <begin position="13"/>
        <end position="24"/>
    </location>
</feature>
<dbReference type="WBParaSite" id="Pan_g24036.t1">
    <property type="protein sequence ID" value="Pan_g24036.t1"/>
    <property type="gene ID" value="Pan_g24036"/>
</dbReference>
<reference evidence="3" key="2">
    <citation type="submission" date="2020-10" db="UniProtKB">
        <authorList>
            <consortium name="WormBaseParasite"/>
        </authorList>
    </citation>
    <scope>IDENTIFICATION</scope>
</reference>
<evidence type="ECO:0000313" key="2">
    <source>
        <dbReference type="Proteomes" id="UP000492821"/>
    </source>
</evidence>
<feature type="compositionally biased region" description="Basic residues" evidence="1">
    <location>
        <begin position="442"/>
        <end position="454"/>
    </location>
</feature>
<feature type="region of interest" description="Disordered" evidence="1">
    <location>
        <begin position="515"/>
        <end position="1136"/>
    </location>
</feature>
<feature type="region of interest" description="Disordered" evidence="1">
    <location>
        <begin position="317"/>
        <end position="502"/>
    </location>
</feature>
<sequence>MSDAVPREPDPEPSSSSQSRPQRAASKKKVAPARRNDEDSSDEDCPGVTIDDDDSSYTMSPQKAAPSTSNESVVASSSVPSYAAPASDRDAFVLPQSLMPTEPVSAREAEYLIQNAHMAYAAAEKASNCRIHAEASGSNCEAMMRDIQGLRTYVTKLQNQQRAIRLENTQALKEKMDIESKYDELKVQYTAILEQGLNAKSAADEARKWRDDYEKSQAVLVEFIDTYSALREKYNESVKLASAFAEERDIARNDCYDEYIKRKRVKTDMRVHVGNISDTISILTDFIDKNGIELPEEISAKVKEAKLDAVAGLAIANRRSPSPLPPPTVPVHLRRSRNASTRNPADESDSEIGDDLAIERALAGLGSDKRTPSPMSDVAPAPAPKRRVAHRPPSASVVPPKAGIPSRRMSDDEVSIASSTGSRRSARIAKKQPAKAAPPARGRGRGGRGRGRGGRSKDDDGPDSRPDMPPPPLPVTRSRGRGRGRGSASAGRSSNTLPASENAIAAVLSKELMTSDDDYSISSPPKVPSPMPSPTKSIASSSDAFDDMPSSSVATRSRGRGRGNALALPPSTSRRSSTMTTPATSPVKSLNLPTAQDLMDELMTSDDNSSATSSPMKAPSSKASPTKPMPVAEDDSFDGYPAMDNFEPPEPVASTPAASGSRPVSTLEADLEMSDSEDESASDGHDKTVSSTASGPSKAIDIVAQDLQLSESDDDDSLAASPSKSLNTSKEKDADFVKDGQNAEAEAVRAAVPDKSVYNVPSVTETAVPNASPPNTADSTAVSNDTTESDSSPKTTTLPSNEPSPAKEANVPERWMPTSPPPKTVPSAPVPTVSSSAEIPTSSTSTSTISTPANQSESPVRPTSLPVAKSPAKVSAVPDKWMPTSPPPKTASVPQPTAPVIPPKSTAVRTVPPSAPRAVRPSQPASKQPQKATEKPVQQAESSDDFFMDILSAAKTAPPKPTAPIPKKRVEKPAVDSMDSDDASTADLAAPSKSTPARAKVARTSSSPLKPRTLSPPRSRNTPSTRKAAANRAPMVQVPVTAAPLSEDSSDEEDVPPTSAPSTSKEVPMPEPVEAATAPAMPKPSVRSILPNGRAPRGGRSGGVRATAVAALPPTSVPTSKAVTTEGSSAPSIHGRKTLSVREQQKLMSTRKAETMEMLKAEKEKLNLSKPLPKKPTISRAPPKKSSVTVPTASADAEKGVNENESGLPSSSEVSKIAESTEKSASPAVSEDPGPSTSAASMAPPVRPGRVAHVPAPGSGLRASANGKSMDQIKKLMARQSKQRLAGIAPKPAAAPKARAAPAVPAEGARVLKKRGRKTNAERAAIAAAAAAKEAAERGEALPDDAETPEPPPAPTTRKRAKPDDSRKSDTTSTPKTKKQKTAEEEPASARQLRSRGQSSTASPDAPQMQARRIFSKILVASADTLVAEFVETSIQKVSADELSAIALECALKIDQKDLFPVFEAPEYDGDAILSEQEERFLQLINEFSQYVPDFTRKLFMALAKQLASTDRMPAMLVNRNYRLVFVLMQFIEGEDAGLSNQEKSMVDRLLDNLVLQRAPTAVASTLCYLILIADDTIKRYLTKRVIEDSLGYGELLTLIVNECPAYTETLSTLITEKTEIDYASSRLSQPLTSEDYLFALHARLGEAYFTSNGLTEFEMDGELILTISPAVQRISNIVSALFSPEVMADFDRKAFLRAGFQLIQKLIRHWTAPSPVFNDAFYDDLTQAARCPDDFDPTDETSVANAVQLIYTFARILSIPFRRLSKSNVPVLLRNVVMELLTEFRRLSKDVSAGLPDGAVKQKLTFGITDAVEHLTESTK</sequence>
<organism evidence="2 3">
    <name type="scientific">Panagrellus redivivus</name>
    <name type="common">Microworm</name>
    <dbReference type="NCBI Taxonomy" id="6233"/>
    <lineage>
        <taxon>Eukaryota</taxon>
        <taxon>Metazoa</taxon>
        <taxon>Ecdysozoa</taxon>
        <taxon>Nematoda</taxon>
        <taxon>Chromadorea</taxon>
        <taxon>Rhabditida</taxon>
        <taxon>Tylenchina</taxon>
        <taxon>Panagrolaimomorpha</taxon>
        <taxon>Panagrolaimoidea</taxon>
        <taxon>Panagrolaimidae</taxon>
        <taxon>Panagrellus</taxon>
    </lineage>
</organism>
<name>A0A7E4VQM7_PANRE</name>
<keyword evidence="2" id="KW-1185">Reference proteome</keyword>
<proteinExistence type="predicted"/>
<feature type="compositionally biased region" description="Polar residues" evidence="1">
    <location>
        <begin position="1203"/>
        <end position="1214"/>
    </location>
</feature>
<feature type="region of interest" description="Disordered" evidence="1">
    <location>
        <begin position="1162"/>
        <end position="1408"/>
    </location>
</feature>
<protein>
    <submittedName>
        <fullName evidence="3">Chromatin modification-related protein eaf-1-like</fullName>
    </submittedName>
</protein>
<evidence type="ECO:0000313" key="3">
    <source>
        <dbReference type="WBParaSite" id="Pan_g24036.t1"/>
    </source>
</evidence>
<evidence type="ECO:0000256" key="1">
    <source>
        <dbReference type="SAM" id="MobiDB-lite"/>
    </source>
</evidence>
<feature type="compositionally biased region" description="Low complexity" evidence="1">
    <location>
        <begin position="569"/>
        <end position="586"/>
    </location>
</feature>
<feature type="compositionally biased region" description="Acidic residues" evidence="1">
    <location>
        <begin position="39"/>
        <end position="55"/>
    </location>
</feature>
<feature type="compositionally biased region" description="Low complexity" evidence="1">
    <location>
        <begin position="825"/>
        <end position="853"/>
    </location>
</feature>
<feature type="compositionally biased region" description="Basic and acidic residues" evidence="1">
    <location>
        <begin position="729"/>
        <end position="738"/>
    </location>
</feature>